<name>A0A9P0P528_ACAOB</name>
<evidence type="ECO:0000313" key="3">
    <source>
        <dbReference type="Proteomes" id="UP001152888"/>
    </source>
</evidence>
<dbReference type="EMBL" id="CAKOFQ010006784">
    <property type="protein sequence ID" value="CAH1971321.1"/>
    <property type="molecule type" value="Genomic_DNA"/>
</dbReference>
<reference evidence="2" key="1">
    <citation type="submission" date="2022-03" db="EMBL/GenBank/DDBJ databases">
        <authorList>
            <person name="Sayadi A."/>
        </authorList>
    </citation>
    <scope>NUCLEOTIDE SEQUENCE</scope>
</reference>
<gene>
    <name evidence="2" type="ORF">ACAOBT_LOCUS9370</name>
</gene>
<evidence type="ECO:0000313" key="2">
    <source>
        <dbReference type="EMBL" id="CAH1971321.1"/>
    </source>
</evidence>
<feature type="signal peptide" evidence="1">
    <location>
        <begin position="1"/>
        <end position="18"/>
    </location>
</feature>
<comment type="caution">
    <text evidence="2">The sequence shown here is derived from an EMBL/GenBank/DDBJ whole genome shotgun (WGS) entry which is preliminary data.</text>
</comment>
<keyword evidence="1" id="KW-0732">Signal</keyword>
<dbReference type="OrthoDB" id="6764591at2759"/>
<evidence type="ECO:0000256" key="1">
    <source>
        <dbReference type="SAM" id="SignalP"/>
    </source>
</evidence>
<keyword evidence="3" id="KW-1185">Reference proteome</keyword>
<feature type="chain" id="PRO_5040396663" evidence="1">
    <location>
        <begin position="19"/>
        <end position="2036"/>
    </location>
</feature>
<sequence length="2036" mass="231391">MQILVVLLVATVCALGHARLQFSKVKYPQDSLDVQGYSISADAQVEAGYNIPNDQVVSYFLRTIFVSLGGSEPRYLVELINTKVLRQIQHHPRSVTPVLRDVYIELKRCVYGLQLPVGFKRAFLHNIYKYFELLPQLKLGGPRSEEELYCQTKIIVTLIEACKGVPLEPKSIRILLDATVLLIRLVSGPLEELPPPVHESQTEVNITIDVEVQQNVELAPPLDNEYKFFEITQESYEYGPGPEEYVAPEEPQEYEQPQFEISMEANMTFEELSYEEQFPEPVVEPSPVPVPERFQEKHELRLEFEQKYESESGLLPRQDYPGDRPGYTNISFELEEDESYPPENTHLPLVVEEEEIEANISITYENNLVPYIEQPVYQTVNEDLTVNITIERESVELVEPSTELAVPEMPDVVESYYSEISIDWDLYYGNNPDDNTPSYIPTPEPVLNAVSPLKETLETLVGGNQPLTLLPEVVETAKIVNRIKIDIKISIERIVGTLIGYRPGLCEVVRQVYSLTASLLHTTVPQNNPRTIDILVKVILSSLRNAQPSILRVIEGVLSKLFSKILMPSTSPLDEILKQVIPLIKQLESIWDKLPHRPRLTPQKLIPYIHSVIKMVHQVKVSEQRLPRLLAGHQNSIFEKIVRKIYSSVTNNGDCTNREIVQLRHDIHNLKLDFPDAQLSVLKEVVEQLHVLDSSLKASCSNSLIHRYVKDFEYSLFKYWGIEKQPDMTDLFVQPIVKSALFHDLDKNLWGNIEDLLAALTGTSNAPVSPEKLAKISMFIKRFYRRTIINTPNNYEINNIGLRLASLITGAFSIPHVVVNQFRSTIVKGLILVRDVHHGKREVQNVVLSVNSIIADISKVLQNSPVLQAPTHPLVSKIKITIVKSIVRYATEIQEYRNTVCRYVEELKKQQRVAEISLEQLEVLLYRLPPIVKEMTKCSEILPYNSHTYLQRLLITLAGRDVPVDLSYRLINMVRQLRNQRCENDVPLPESLARIETSLSGKVYKKRQLKIAIRKIFTQVAFANSVNSRLNKHLLYTIQHLLGVLQPHVITDDVTAGSLVSAVRDWVSGLIQAVNQPRNIDQLRHIVARMCLMFTNVLRPHQREPLPELNSRFFVLSKAIVRWFQESSPRPLGEYTREIISGIVQVLKPLNNNVDESHLSAVLNIMVIHLQGYAVNKDDTLNNPSVYLTNWLLELLGKEVVPNQKQQIIYRTKIVLATLRNQCSCVTRRPTVKIQPLTQDYIKFLQVTLNIKIEYEIQNMLQQILLKLALTVESTVMKPSVQSLPAPYEYLRPGYVDTCSNRAPSVWVPAGEHSLSQLWDLNLITALDNVKKGILLFLDDYSGLDLTRNIKEVLDTSLSAISNDAISHSERLSFSIKLVLRINNGVVVPGNSDTLKKVREIVDLSDLLSGIRISGVYHREPQRVSLIIKKLLIKISGLYGCAPSSQFTQTFQQLILYVLRTRTAPEISVLHRHIVQVSQAAHIHWGHVVIPAKRVSLDIGLRNLLVNVVRRIVVQEIQVNTWEPCFEQLKPLVRAISTKANPNTLVELLKQVVAPVHSSFQCSSISQTSVSRSVASLLHVLGGSSYQVDVRQYLAFDYLVNNVREIACMKNRPQNKPDYIVNDFGRYLQRMGLPQDIARTHLHRLFSVMIENLHSNTDVFLSNVRPVIPALVQGIFKSLRVTVQQVESQRLTKLYENLLVSIKHKVFQERQVQTIVKIVSSLVRHPNNDHLHYGLSIAFYHLTRSITEDNGYTKHPRVVQFLQNVRVALTIFAVNRVSLKPSRILIGSRMPPEQYPTLNTALFILARSLQAHQPHQSDGPLFDALLQVIRETKTTSVPSELILPLHQIKKETVDFQAQLIRTHVSSTLHHSVMMKTVGVIDEFINKLETHFGNILPKPVREAPLTDGVPEMDISELASTDDLFAEFKGPVGLSSARSSANIEAVLFVDSSCLSNPECEALLNYWRNTKNQYSGIRQAYVVCDEQPQTCVRARISVQGQPQLVTYLGDGRQRAEKERRYVQSIAELKSSLLEISDVY</sequence>
<organism evidence="2 3">
    <name type="scientific">Acanthoscelides obtectus</name>
    <name type="common">Bean weevil</name>
    <name type="synonym">Bruchus obtectus</name>
    <dbReference type="NCBI Taxonomy" id="200917"/>
    <lineage>
        <taxon>Eukaryota</taxon>
        <taxon>Metazoa</taxon>
        <taxon>Ecdysozoa</taxon>
        <taxon>Arthropoda</taxon>
        <taxon>Hexapoda</taxon>
        <taxon>Insecta</taxon>
        <taxon>Pterygota</taxon>
        <taxon>Neoptera</taxon>
        <taxon>Endopterygota</taxon>
        <taxon>Coleoptera</taxon>
        <taxon>Polyphaga</taxon>
        <taxon>Cucujiformia</taxon>
        <taxon>Chrysomeloidea</taxon>
        <taxon>Chrysomelidae</taxon>
        <taxon>Bruchinae</taxon>
        <taxon>Bruchini</taxon>
        <taxon>Acanthoscelides</taxon>
    </lineage>
</organism>
<protein>
    <submittedName>
        <fullName evidence="2">Uncharacterized protein</fullName>
    </submittedName>
</protein>
<proteinExistence type="predicted"/>
<accession>A0A9P0P528</accession>
<dbReference type="Proteomes" id="UP001152888">
    <property type="component" value="Unassembled WGS sequence"/>
</dbReference>